<protein>
    <submittedName>
        <fullName evidence="2">Uncharacterized protein</fullName>
    </submittedName>
</protein>
<evidence type="ECO:0000313" key="3">
    <source>
        <dbReference type="Proteomes" id="UP000244005"/>
    </source>
</evidence>
<keyword evidence="3" id="KW-1185">Reference proteome</keyword>
<feature type="compositionally biased region" description="Low complexity" evidence="1">
    <location>
        <begin position="44"/>
        <end position="65"/>
    </location>
</feature>
<name>A0A2R6W641_MARPO</name>
<feature type="region of interest" description="Disordered" evidence="1">
    <location>
        <begin position="1"/>
        <end position="20"/>
    </location>
</feature>
<dbReference type="AlphaFoldDB" id="A0A2R6W641"/>
<gene>
    <name evidence="2" type="ORF">MARPO_0143s0003</name>
</gene>
<evidence type="ECO:0000256" key="1">
    <source>
        <dbReference type="SAM" id="MobiDB-lite"/>
    </source>
</evidence>
<accession>A0A2R6W641</accession>
<dbReference type="EMBL" id="KZ772813">
    <property type="protein sequence ID" value="PTQ29320.1"/>
    <property type="molecule type" value="Genomic_DNA"/>
</dbReference>
<dbReference type="Proteomes" id="UP000244005">
    <property type="component" value="Unassembled WGS sequence"/>
</dbReference>
<proteinExistence type="predicted"/>
<organism evidence="2 3">
    <name type="scientific">Marchantia polymorpha</name>
    <name type="common">Common liverwort</name>
    <name type="synonym">Marchantia aquatica</name>
    <dbReference type="NCBI Taxonomy" id="3197"/>
    <lineage>
        <taxon>Eukaryota</taxon>
        <taxon>Viridiplantae</taxon>
        <taxon>Streptophyta</taxon>
        <taxon>Embryophyta</taxon>
        <taxon>Marchantiophyta</taxon>
        <taxon>Marchantiopsida</taxon>
        <taxon>Marchantiidae</taxon>
        <taxon>Marchantiales</taxon>
        <taxon>Marchantiaceae</taxon>
        <taxon>Marchantia</taxon>
    </lineage>
</organism>
<dbReference type="Gramene" id="Mp5g11740.1">
    <property type="protein sequence ID" value="Mp5g11740.1.cds1"/>
    <property type="gene ID" value="Mp5g11740"/>
</dbReference>
<sequence>MSMGRGRSQGANWDTDERAIHTQRSRMMYNIRPKYSGMPRRINSENSCSGPPSPPSTSSAASSVDTRSSFLDVGQEFVGTYYDGLPVGAWSVKLYIRGSDVLGFRVHFFYASSKFTGHLMWKKV</sequence>
<feature type="region of interest" description="Disordered" evidence="1">
    <location>
        <begin position="32"/>
        <end position="65"/>
    </location>
</feature>
<evidence type="ECO:0000313" key="2">
    <source>
        <dbReference type="EMBL" id="PTQ29320.1"/>
    </source>
</evidence>
<reference evidence="3" key="1">
    <citation type="journal article" date="2017" name="Cell">
        <title>Insights into land plant evolution garnered from the Marchantia polymorpha genome.</title>
        <authorList>
            <person name="Bowman J.L."/>
            <person name="Kohchi T."/>
            <person name="Yamato K.T."/>
            <person name="Jenkins J."/>
            <person name="Shu S."/>
            <person name="Ishizaki K."/>
            <person name="Yamaoka S."/>
            <person name="Nishihama R."/>
            <person name="Nakamura Y."/>
            <person name="Berger F."/>
            <person name="Adam C."/>
            <person name="Aki S.S."/>
            <person name="Althoff F."/>
            <person name="Araki T."/>
            <person name="Arteaga-Vazquez M.A."/>
            <person name="Balasubrmanian S."/>
            <person name="Barry K."/>
            <person name="Bauer D."/>
            <person name="Boehm C.R."/>
            <person name="Briginshaw L."/>
            <person name="Caballero-Perez J."/>
            <person name="Catarino B."/>
            <person name="Chen F."/>
            <person name="Chiyoda S."/>
            <person name="Chovatia M."/>
            <person name="Davies K.M."/>
            <person name="Delmans M."/>
            <person name="Demura T."/>
            <person name="Dierschke T."/>
            <person name="Dolan L."/>
            <person name="Dorantes-Acosta A.E."/>
            <person name="Eklund D.M."/>
            <person name="Florent S.N."/>
            <person name="Flores-Sandoval E."/>
            <person name="Fujiyama A."/>
            <person name="Fukuzawa H."/>
            <person name="Galik B."/>
            <person name="Grimanelli D."/>
            <person name="Grimwood J."/>
            <person name="Grossniklaus U."/>
            <person name="Hamada T."/>
            <person name="Haseloff J."/>
            <person name="Hetherington A.J."/>
            <person name="Higo A."/>
            <person name="Hirakawa Y."/>
            <person name="Hundley H.N."/>
            <person name="Ikeda Y."/>
            <person name="Inoue K."/>
            <person name="Inoue S.I."/>
            <person name="Ishida S."/>
            <person name="Jia Q."/>
            <person name="Kakita M."/>
            <person name="Kanazawa T."/>
            <person name="Kawai Y."/>
            <person name="Kawashima T."/>
            <person name="Kennedy M."/>
            <person name="Kinose K."/>
            <person name="Kinoshita T."/>
            <person name="Kohara Y."/>
            <person name="Koide E."/>
            <person name="Komatsu K."/>
            <person name="Kopischke S."/>
            <person name="Kubo M."/>
            <person name="Kyozuka J."/>
            <person name="Lagercrantz U."/>
            <person name="Lin S.S."/>
            <person name="Lindquist E."/>
            <person name="Lipzen A.M."/>
            <person name="Lu C.W."/>
            <person name="De Luna E."/>
            <person name="Martienssen R.A."/>
            <person name="Minamino N."/>
            <person name="Mizutani M."/>
            <person name="Mizutani M."/>
            <person name="Mochizuki N."/>
            <person name="Monte I."/>
            <person name="Mosher R."/>
            <person name="Nagasaki H."/>
            <person name="Nakagami H."/>
            <person name="Naramoto S."/>
            <person name="Nishitani K."/>
            <person name="Ohtani M."/>
            <person name="Okamoto T."/>
            <person name="Okumura M."/>
            <person name="Phillips J."/>
            <person name="Pollak B."/>
            <person name="Reinders A."/>
            <person name="Rovekamp M."/>
            <person name="Sano R."/>
            <person name="Sawa S."/>
            <person name="Schmid M.W."/>
            <person name="Shirakawa M."/>
            <person name="Solano R."/>
            <person name="Spunde A."/>
            <person name="Suetsugu N."/>
            <person name="Sugano S."/>
            <person name="Sugiyama A."/>
            <person name="Sun R."/>
            <person name="Suzuki Y."/>
            <person name="Takenaka M."/>
            <person name="Takezawa D."/>
            <person name="Tomogane H."/>
            <person name="Tsuzuki M."/>
            <person name="Ueda T."/>
            <person name="Umeda M."/>
            <person name="Ward J.M."/>
            <person name="Watanabe Y."/>
            <person name="Yazaki K."/>
            <person name="Yokoyama R."/>
            <person name="Yoshitake Y."/>
            <person name="Yotsui I."/>
            <person name="Zachgo S."/>
            <person name="Schmutz J."/>
        </authorList>
    </citation>
    <scope>NUCLEOTIDE SEQUENCE [LARGE SCALE GENOMIC DNA]</scope>
    <source>
        <strain evidence="3">Tak-1</strain>
    </source>
</reference>